<feature type="domain" description="Fibronectin type-III" evidence="7">
    <location>
        <begin position="230"/>
        <end position="329"/>
    </location>
</feature>
<keyword evidence="3" id="KW-0393">Immunoglobulin domain</keyword>
<name>A0A2K9LQ60_9GAMM</name>
<feature type="domain" description="Ig-like" evidence="6">
    <location>
        <begin position="66"/>
        <end position="148"/>
    </location>
</feature>
<dbReference type="InterPro" id="IPR036116">
    <property type="entry name" value="FN3_sf"/>
</dbReference>
<dbReference type="InterPro" id="IPR050831">
    <property type="entry name" value="CEA_cell_adhesion"/>
</dbReference>
<organism evidence="8 9">
    <name type="scientific">Ketobacter alkanivorans</name>
    <dbReference type="NCBI Taxonomy" id="1917421"/>
    <lineage>
        <taxon>Bacteria</taxon>
        <taxon>Pseudomonadati</taxon>
        <taxon>Pseudomonadota</taxon>
        <taxon>Gammaproteobacteria</taxon>
        <taxon>Pseudomonadales</taxon>
        <taxon>Ketobacteraceae</taxon>
        <taxon>Ketobacter</taxon>
    </lineage>
</organism>
<dbReference type="PANTHER" id="PTHR44427">
    <property type="entry name" value="CARCINOEMBRYONIC ANTIGEN-RELATED CELL ADHESION MOLECULE 19"/>
    <property type="match status" value="1"/>
</dbReference>
<dbReference type="Gene3D" id="2.60.40.10">
    <property type="entry name" value="Immunoglobulins"/>
    <property type="match status" value="3"/>
</dbReference>
<dbReference type="PANTHER" id="PTHR44427:SF1">
    <property type="entry name" value="CARCINOEMBRYONIC ANTIGEN-RELATED CELL ADHESION MOLECULE 1"/>
    <property type="match status" value="1"/>
</dbReference>
<evidence type="ECO:0000256" key="5">
    <source>
        <dbReference type="SAM" id="SignalP"/>
    </source>
</evidence>
<evidence type="ECO:0000256" key="2">
    <source>
        <dbReference type="ARBA" id="ARBA00023180"/>
    </source>
</evidence>
<proteinExistence type="predicted"/>
<dbReference type="InterPro" id="IPR013783">
    <property type="entry name" value="Ig-like_fold"/>
</dbReference>
<evidence type="ECO:0008006" key="10">
    <source>
        <dbReference type="Google" id="ProtNLM"/>
    </source>
</evidence>
<feature type="chain" id="PRO_5014726913" description="Ig-like domain-containing protein" evidence="5">
    <location>
        <begin position="18"/>
        <end position="329"/>
    </location>
</feature>
<dbReference type="EMBL" id="CP022684">
    <property type="protein sequence ID" value="AUM13615.1"/>
    <property type="molecule type" value="Genomic_DNA"/>
</dbReference>
<evidence type="ECO:0000259" key="6">
    <source>
        <dbReference type="PROSITE" id="PS50835"/>
    </source>
</evidence>
<dbReference type="AlphaFoldDB" id="A0A2K9LQ60"/>
<sequence length="329" mass="33984">MSVSALVNSLNSNNVIAAVVMAFALTLTGCGAGGETSDPAAQVVDSTTGGEDETNNGGNTDPIEEPVEETHVLNLITQPSNATITEGESHTFSVAVEHDLPITVTWYRNGSIVQSSSSTSLAATTAGTYDCAVTNGTDTLGCDSFTLTVNVLQFVTITSQPSNQMVNEGVDVTLSVGATGTGVLSYQWYFEGAPISGATGSSLVLDAVTLQDDGDYHVVVSNTGTSTTSSVVSVDVAANAVSGSALISWDRPQSRTDNSALSAGEIDAYEIYYSESANGSMVRLDSVDASESTYTVDGLSEGTHYFSLMTVDSTGMKSDYSTVVSVTIN</sequence>
<keyword evidence="1 5" id="KW-0732">Signal</keyword>
<keyword evidence="2" id="KW-0325">Glycoprotein</keyword>
<accession>A0A2K9LQ60</accession>
<keyword evidence="9" id="KW-1185">Reference proteome</keyword>
<evidence type="ECO:0000256" key="1">
    <source>
        <dbReference type="ARBA" id="ARBA00022729"/>
    </source>
</evidence>
<dbReference type="Pfam" id="PF13927">
    <property type="entry name" value="Ig_3"/>
    <property type="match status" value="1"/>
</dbReference>
<dbReference type="InterPro" id="IPR007110">
    <property type="entry name" value="Ig-like_dom"/>
</dbReference>
<feature type="signal peptide" evidence="5">
    <location>
        <begin position="1"/>
        <end position="17"/>
    </location>
</feature>
<evidence type="ECO:0000313" key="8">
    <source>
        <dbReference type="EMBL" id="AUM13615.1"/>
    </source>
</evidence>
<protein>
    <recommendedName>
        <fullName evidence="10">Ig-like domain-containing protein</fullName>
    </recommendedName>
</protein>
<dbReference type="Pfam" id="PF13895">
    <property type="entry name" value="Ig_2"/>
    <property type="match status" value="1"/>
</dbReference>
<dbReference type="PROSITE" id="PS50835">
    <property type="entry name" value="IG_LIKE"/>
    <property type="match status" value="2"/>
</dbReference>
<evidence type="ECO:0000259" key="7">
    <source>
        <dbReference type="PROSITE" id="PS50853"/>
    </source>
</evidence>
<dbReference type="InterPro" id="IPR003599">
    <property type="entry name" value="Ig_sub"/>
</dbReference>
<dbReference type="Proteomes" id="UP000235116">
    <property type="component" value="Chromosome"/>
</dbReference>
<evidence type="ECO:0000313" key="9">
    <source>
        <dbReference type="Proteomes" id="UP000235116"/>
    </source>
</evidence>
<dbReference type="Pfam" id="PF00041">
    <property type="entry name" value="fn3"/>
    <property type="match status" value="1"/>
</dbReference>
<dbReference type="RefSeq" id="WP_101894990.1">
    <property type="nucleotide sequence ID" value="NZ_CP022684.1"/>
</dbReference>
<reference evidence="9" key="1">
    <citation type="submission" date="2017-08" db="EMBL/GenBank/DDBJ databases">
        <title>Direct submision.</title>
        <authorList>
            <person name="Kim S.-J."/>
            <person name="Rhee S.-K."/>
        </authorList>
    </citation>
    <scope>NUCLEOTIDE SEQUENCE [LARGE SCALE GENOMIC DNA]</scope>
    <source>
        <strain evidence="9">GI5</strain>
    </source>
</reference>
<dbReference type="SUPFAM" id="SSF48726">
    <property type="entry name" value="Immunoglobulin"/>
    <property type="match status" value="2"/>
</dbReference>
<gene>
    <name evidence="8" type="ORF">Kalk_14815</name>
</gene>
<dbReference type="InterPro" id="IPR036179">
    <property type="entry name" value="Ig-like_dom_sf"/>
</dbReference>
<dbReference type="InterPro" id="IPR003961">
    <property type="entry name" value="FN3_dom"/>
</dbReference>
<dbReference type="OrthoDB" id="6089850at2"/>
<feature type="domain" description="Ig-like" evidence="6">
    <location>
        <begin position="155"/>
        <end position="233"/>
    </location>
</feature>
<feature type="region of interest" description="Disordered" evidence="4">
    <location>
        <begin position="34"/>
        <end position="64"/>
    </location>
</feature>
<evidence type="ECO:0000256" key="3">
    <source>
        <dbReference type="ARBA" id="ARBA00023319"/>
    </source>
</evidence>
<evidence type="ECO:0000256" key="4">
    <source>
        <dbReference type="SAM" id="MobiDB-lite"/>
    </source>
</evidence>
<dbReference type="SUPFAM" id="SSF49265">
    <property type="entry name" value="Fibronectin type III"/>
    <property type="match status" value="1"/>
</dbReference>
<dbReference type="PROSITE" id="PS50853">
    <property type="entry name" value="FN3"/>
    <property type="match status" value="1"/>
</dbReference>
<dbReference type="SMART" id="SM00409">
    <property type="entry name" value="IG"/>
    <property type="match status" value="2"/>
</dbReference>
<dbReference type="CDD" id="cd00063">
    <property type="entry name" value="FN3"/>
    <property type="match status" value="1"/>
</dbReference>
<dbReference type="KEGG" id="kak:Kalk_14815"/>